<evidence type="ECO:0000259" key="2">
    <source>
        <dbReference type="Pfam" id="PF01861"/>
    </source>
</evidence>
<comment type="subcellular location">
    <subcellularLocation>
        <location evidence="1">Cytoplasm</location>
    </subcellularLocation>
</comment>
<dbReference type="PANTHER" id="PTHR23290:SF0">
    <property type="entry name" value="RRNA N6-ADENOSINE-METHYLTRANSFERASE METTL5"/>
    <property type="match status" value="1"/>
</dbReference>
<keyword evidence="4" id="KW-1185">Reference proteome</keyword>
<dbReference type="InterPro" id="IPR029063">
    <property type="entry name" value="SAM-dependent_MTases_sf"/>
</dbReference>
<dbReference type="InterPro" id="IPR014435">
    <property type="entry name" value="BpsA"/>
</dbReference>
<dbReference type="GO" id="GO:0006596">
    <property type="term" value="P:polyamine biosynthetic process"/>
    <property type="evidence" value="ECO:0007669"/>
    <property type="project" value="UniProtKB-UniRule"/>
</dbReference>
<dbReference type="PATRIC" id="fig|647171.4.peg.426"/>
<evidence type="ECO:0000256" key="1">
    <source>
        <dbReference type="HAMAP-Rule" id="MF_01947"/>
    </source>
</evidence>
<reference evidence="3 4" key="1">
    <citation type="submission" date="2011-09" db="EMBL/GenBank/DDBJ databases">
        <title>The draft genome of Methanotorris formicicus Mc-S-70.</title>
        <authorList>
            <consortium name="US DOE Joint Genome Institute (JGI-PGF)"/>
            <person name="Lucas S."/>
            <person name="Han J."/>
            <person name="Lapidus A."/>
            <person name="Cheng J.-F."/>
            <person name="Goodwin L."/>
            <person name="Pitluck S."/>
            <person name="Peters L."/>
            <person name="Land M.L."/>
            <person name="Hauser L."/>
            <person name="Sieprawska-Lupa M."/>
            <person name="Takai K."/>
            <person name="Miyazaki J."/>
            <person name="Whitman W."/>
            <person name="Woyke T.J."/>
        </authorList>
    </citation>
    <scope>NUCLEOTIDE SEQUENCE [LARGE SCALE GENOMIC DNA]</scope>
    <source>
        <strain evidence="3 4">Mc-S-70</strain>
    </source>
</reference>
<protein>
    <recommendedName>
        <fullName evidence="1">N(4)-bis(aminopropyl)spermidine synthase</fullName>
        <ecNumber evidence="1">2.5.1.128</ecNumber>
    </recommendedName>
    <alternativeName>
        <fullName evidence="1">Branched-chain polyamine synthase A</fullName>
    </alternativeName>
</protein>
<dbReference type="GO" id="GO:0005737">
    <property type="term" value="C:cytoplasm"/>
    <property type="evidence" value="ECO:0007669"/>
    <property type="project" value="UniProtKB-SubCell"/>
</dbReference>
<dbReference type="OrthoDB" id="358909at2157"/>
<dbReference type="STRING" id="647171.MetfoDRAFT_0429"/>
<keyword evidence="1" id="KW-0620">Polyamine biosynthesis</keyword>
<comment type="catalytic activity">
    <reaction evidence="1">
        <text>2 S-adenosyl 3-(methylsulfanyl)propylamine + spermidine = N(4)-bis(aminopropyl)spermidine + 2 S-methyl-5'-thioadenosine + 2 H(+)</text>
        <dbReference type="Rhea" id="RHEA:44132"/>
        <dbReference type="ChEBI" id="CHEBI:15378"/>
        <dbReference type="ChEBI" id="CHEBI:17509"/>
        <dbReference type="ChEBI" id="CHEBI:57443"/>
        <dbReference type="ChEBI" id="CHEBI:57834"/>
        <dbReference type="ChEBI" id="CHEBI:82771"/>
        <dbReference type="EC" id="2.5.1.128"/>
    </reaction>
</comment>
<dbReference type="Gene3D" id="3.40.50.150">
    <property type="entry name" value="Vaccinia Virus protein VP39"/>
    <property type="match status" value="1"/>
</dbReference>
<dbReference type="EMBL" id="AGJL01000007">
    <property type="protein sequence ID" value="EHP88537.1"/>
    <property type="molecule type" value="Genomic_DNA"/>
</dbReference>
<dbReference type="AlphaFoldDB" id="H1KXA6"/>
<dbReference type="InterPro" id="IPR051720">
    <property type="entry name" value="rRNA_MeTrfase/Polyamine_Synth"/>
</dbReference>
<name>H1KXA6_9EURY</name>
<dbReference type="PIRSF" id="PIRSF005895">
    <property type="entry name" value="UCP005895_mtase"/>
    <property type="match status" value="1"/>
</dbReference>
<dbReference type="EC" id="2.5.1.128" evidence="1"/>
<feature type="domain" description="N(4)-bis(aminopropyl)spermidine synthase C-terminal" evidence="2">
    <location>
        <begin position="108"/>
        <end position="350"/>
    </location>
</feature>
<sequence length="351" mass="40493">MREIVAKVKERTSIPVYERSVGEVISAIMASDDFWSIVDISEEPLPLVCDIINVLKERGYVEIKENRILLTDKGEGLVKEYRIGPKINTTCKCCEGRTVDLNDFKEPLERFKEIVKNRPHPLHEFDQGYVTPETTVSRVVMMHSRGDLLNKEIFVLGDDDLTSIALMLSGLPKRIAVVDIDDRLIKFIEKTADEIGYNNLEILTLDIRKPLPDYLVGKFDTFITDPPETLNAVRTFIGRGIATLKGPRCAGYFGITRRESSIDKWRNLQKILINEFNVVITDIVRNFNHYVNWGYEEETRAWRLSPVKVLPKDIWYRSYMYRIETLEGSRGLMEEMNVGQELYDDEESSTT</sequence>
<dbReference type="CDD" id="cd02440">
    <property type="entry name" value="AdoMet_MTases"/>
    <property type="match status" value="1"/>
</dbReference>
<dbReference type="HAMAP" id="MF_01947">
    <property type="entry name" value="Aminopropyltransf_BpsA"/>
    <property type="match status" value="1"/>
</dbReference>
<dbReference type="RefSeq" id="WP_007043875.1">
    <property type="nucleotide sequence ID" value="NZ_AGJL01000007.1"/>
</dbReference>
<proteinExistence type="inferred from homology"/>
<gene>
    <name evidence="1" type="primary">bpsA</name>
    <name evidence="3" type="ORF">MetfoDRAFT_0429</name>
</gene>
<comment type="similarity">
    <text evidence="1">Belongs to the branched-chain polyamine synthase family.</text>
</comment>
<comment type="function">
    <text evidence="1">Involved in the biosynthesis of branched-chain polyamines, which support the growth of thermophiles under high-temperature conditions. Catalyzes the sequential condensation of spermidine with the aminopropyl groups of decarboxylated S-adenosylmethionines to produce N(4)-bis(aminopropyl)spermidine via N(4)-aminopropylspermidine.</text>
</comment>
<comment type="caution">
    <text evidence="3">The sequence shown here is derived from an EMBL/GenBank/DDBJ whole genome shotgun (WGS) entry which is preliminary data.</text>
</comment>
<accession>H1KXA6</accession>
<dbReference type="Gene3D" id="1.10.10.10">
    <property type="entry name" value="Winged helix-like DNA-binding domain superfamily/Winged helix DNA-binding domain"/>
    <property type="match status" value="1"/>
</dbReference>
<comment type="pathway">
    <text evidence="1">Amine and polyamine biosynthesis.</text>
</comment>
<keyword evidence="1" id="KW-0963">Cytoplasm</keyword>
<dbReference type="PANTHER" id="PTHR23290">
    <property type="entry name" value="RRNA N6-ADENOSINE-METHYLTRANSFERASE METTL5"/>
    <property type="match status" value="1"/>
</dbReference>
<dbReference type="Proteomes" id="UP000003706">
    <property type="component" value="Unassembled WGS sequence"/>
</dbReference>
<keyword evidence="1" id="KW-0808">Transferase</keyword>
<dbReference type="SUPFAM" id="SSF53335">
    <property type="entry name" value="S-adenosyl-L-methionine-dependent methyltransferases"/>
    <property type="match status" value="1"/>
</dbReference>
<dbReference type="InterPro" id="IPR002723">
    <property type="entry name" value="BpsA_C"/>
</dbReference>
<evidence type="ECO:0000313" key="4">
    <source>
        <dbReference type="Proteomes" id="UP000003706"/>
    </source>
</evidence>
<dbReference type="InterPro" id="IPR036388">
    <property type="entry name" value="WH-like_DNA-bd_sf"/>
</dbReference>
<dbReference type="Pfam" id="PF01861">
    <property type="entry name" value="BpsA_C"/>
    <property type="match status" value="1"/>
</dbReference>
<dbReference type="GO" id="GO:0016765">
    <property type="term" value="F:transferase activity, transferring alkyl or aryl (other than methyl) groups"/>
    <property type="evidence" value="ECO:0007669"/>
    <property type="project" value="UniProtKB-UniRule"/>
</dbReference>
<evidence type="ECO:0000313" key="3">
    <source>
        <dbReference type="EMBL" id="EHP88537.1"/>
    </source>
</evidence>
<organism evidence="3 4">
    <name type="scientific">Methanotorris formicicus Mc-S-70</name>
    <dbReference type="NCBI Taxonomy" id="647171"/>
    <lineage>
        <taxon>Archaea</taxon>
        <taxon>Methanobacteriati</taxon>
        <taxon>Methanobacteriota</taxon>
        <taxon>Methanomada group</taxon>
        <taxon>Methanococci</taxon>
        <taxon>Methanococcales</taxon>
        <taxon>Methanocaldococcaceae</taxon>
        <taxon>Methanotorris</taxon>
    </lineage>
</organism>